<evidence type="ECO:0000256" key="2">
    <source>
        <dbReference type="ARBA" id="ARBA00022803"/>
    </source>
</evidence>
<gene>
    <name evidence="6" type="ORF">LOD99_2084</name>
</gene>
<dbReference type="FunFam" id="1.25.40.10:FF:000322">
    <property type="entry name" value="RNA polymerase-associated protein CTR9 homolog"/>
    <property type="match status" value="1"/>
</dbReference>
<keyword evidence="7" id="KW-1185">Reference proteome</keyword>
<dbReference type="GO" id="GO:0006368">
    <property type="term" value="P:transcription elongation by RNA polymerase II"/>
    <property type="evidence" value="ECO:0007669"/>
    <property type="project" value="TreeGrafter"/>
</dbReference>
<dbReference type="Proteomes" id="UP001165289">
    <property type="component" value="Unassembled WGS sequence"/>
</dbReference>
<dbReference type="Pfam" id="PF13176">
    <property type="entry name" value="TPR_7"/>
    <property type="match status" value="1"/>
</dbReference>
<dbReference type="GO" id="GO:0006355">
    <property type="term" value="P:regulation of DNA-templated transcription"/>
    <property type="evidence" value="ECO:0007669"/>
    <property type="project" value="InterPro"/>
</dbReference>
<organism evidence="6 7">
    <name type="scientific">Oopsacas minuta</name>
    <dbReference type="NCBI Taxonomy" id="111878"/>
    <lineage>
        <taxon>Eukaryota</taxon>
        <taxon>Metazoa</taxon>
        <taxon>Porifera</taxon>
        <taxon>Hexactinellida</taxon>
        <taxon>Hexasterophora</taxon>
        <taxon>Lyssacinosida</taxon>
        <taxon>Leucopsacidae</taxon>
        <taxon>Oopsacas</taxon>
    </lineage>
</organism>
<accession>A0AAV7K4Q1</accession>
<feature type="repeat" description="TPR" evidence="3">
    <location>
        <begin position="340"/>
        <end position="373"/>
    </location>
</feature>
<dbReference type="Pfam" id="PF13432">
    <property type="entry name" value="TPR_16"/>
    <property type="match status" value="1"/>
</dbReference>
<dbReference type="EMBL" id="JAKMXF010000188">
    <property type="protein sequence ID" value="KAI6655585.1"/>
    <property type="molecule type" value="Genomic_DNA"/>
</dbReference>
<dbReference type="PANTHER" id="PTHR14027">
    <property type="entry name" value="RNA POLYMERASE-ASSOCIATED PROTEIN CTR9"/>
    <property type="match status" value="1"/>
</dbReference>
<protein>
    <submittedName>
        <fullName evidence="6">Uncharacterized protein</fullName>
    </submittedName>
</protein>
<dbReference type="Gene3D" id="1.25.40.10">
    <property type="entry name" value="Tetratricopeptide repeat domain"/>
    <property type="match status" value="5"/>
</dbReference>
<evidence type="ECO:0000313" key="7">
    <source>
        <dbReference type="Proteomes" id="UP001165289"/>
    </source>
</evidence>
<feature type="compositionally biased region" description="Basic residues" evidence="5">
    <location>
        <begin position="954"/>
        <end position="965"/>
    </location>
</feature>
<dbReference type="Pfam" id="PF13424">
    <property type="entry name" value="TPR_12"/>
    <property type="match status" value="1"/>
</dbReference>
<dbReference type="AlphaFoldDB" id="A0AAV7K4Q1"/>
<evidence type="ECO:0000256" key="4">
    <source>
        <dbReference type="SAM" id="Coils"/>
    </source>
</evidence>
<evidence type="ECO:0000256" key="5">
    <source>
        <dbReference type="SAM" id="MobiDB-lite"/>
    </source>
</evidence>
<dbReference type="Pfam" id="PF14559">
    <property type="entry name" value="TPR_19"/>
    <property type="match status" value="1"/>
</dbReference>
<dbReference type="SUPFAM" id="SSF48452">
    <property type="entry name" value="TPR-like"/>
    <property type="match status" value="3"/>
</dbReference>
<dbReference type="GO" id="GO:0000993">
    <property type="term" value="F:RNA polymerase II complex binding"/>
    <property type="evidence" value="ECO:0007669"/>
    <property type="project" value="TreeGrafter"/>
</dbReference>
<proteinExistence type="predicted"/>
<evidence type="ECO:0000256" key="1">
    <source>
        <dbReference type="ARBA" id="ARBA00022737"/>
    </source>
</evidence>
<feature type="compositionally biased region" description="Polar residues" evidence="5">
    <location>
        <begin position="985"/>
        <end position="996"/>
    </location>
</feature>
<reference evidence="6 7" key="1">
    <citation type="journal article" date="2023" name="BMC Biol.">
        <title>The compact genome of the sponge Oopsacas minuta (Hexactinellida) is lacking key metazoan core genes.</title>
        <authorList>
            <person name="Santini S."/>
            <person name="Schenkelaars Q."/>
            <person name="Jourda C."/>
            <person name="Duchesne M."/>
            <person name="Belahbib H."/>
            <person name="Rocher C."/>
            <person name="Selva M."/>
            <person name="Riesgo A."/>
            <person name="Vervoort M."/>
            <person name="Leys S.P."/>
            <person name="Kodjabachian L."/>
            <person name="Le Bivic A."/>
            <person name="Borchiellini C."/>
            <person name="Claverie J.M."/>
            <person name="Renard E."/>
        </authorList>
    </citation>
    <scope>NUCLEOTIDE SEQUENCE [LARGE SCALE GENOMIC DNA]</scope>
    <source>
        <strain evidence="6">SPO-2</strain>
    </source>
</reference>
<dbReference type="InterPro" id="IPR011990">
    <property type="entry name" value="TPR-like_helical_dom_sf"/>
</dbReference>
<comment type="caution">
    <text evidence="6">The sequence shown here is derived from an EMBL/GenBank/DDBJ whole genome shotgun (WGS) entry which is preliminary data.</text>
</comment>
<feature type="region of interest" description="Disordered" evidence="5">
    <location>
        <begin position="893"/>
        <end position="996"/>
    </location>
</feature>
<keyword evidence="2 3" id="KW-0802">TPR repeat</keyword>
<feature type="repeat" description="TPR" evidence="3">
    <location>
        <begin position="162"/>
        <end position="195"/>
    </location>
</feature>
<feature type="compositionally biased region" description="Basic and acidic residues" evidence="5">
    <location>
        <begin position="904"/>
        <end position="915"/>
    </location>
</feature>
<dbReference type="PANTHER" id="PTHR14027:SF2">
    <property type="entry name" value="RNA POLYMERASE-ASSOCIATED PROTEIN CTR9 HOMOLOG"/>
    <property type="match status" value="1"/>
</dbReference>
<evidence type="ECO:0000313" key="6">
    <source>
        <dbReference type="EMBL" id="KAI6655585.1"/>
    </source>
</evidence>
<keyword evidence="4" id="KW-0175">Coiled coil</keyword>
<name>A0AAV7K4Q1_9METZ</name>
<sequence length="996" mass="114656">MSSVIEIPLHNSDEVIELDLEQLPDAEEALTILREEQVPLNTWVYLARQYYKQNKVKDFEKILDLARTAANTNYKDSEKDQMECLDSLAAHFVTLARQEKERSRKRDYFTQATLLYTNADKIIMYDLNHLLGRAYFCLLEGDKLDQADAQFNFVLKQISENIPALLGKAAICYNKKEYKEALVFYKRALRTNPNCPGAVRMGMGHCFVKLGNLDKAQLAYSRALELDPTCVGAMIGLAVLELNQNAIDSIKRGVNFLSKAYTLDRSNPMVLNHLANHFFFKKDYTKVQHLALHAFHGTDVESMQAESCYQLARSFHAQGDSKQAFQYYYQATQFAAPGYVLPHYGLGQMYIARGDTENAAQSFEKVLLKQPDNYETMKILGSLYSGSDDSKKREKAKIYLTKVTEQFPDDVEAWIELAGILQYFDFNGALNAYKMASGIFKENVKLQVPPEIINNMAALYHKLDQLESARENYELALSRCKQEEDNYNNTLAVTLSYNLARLYEALYQTDKAETLYKSIYKDHPNYIDCYLRLGCMARDREQIFDASHWFKEALQIDHHHPDPWSLIGNLHLSKSEFGPGQKKFELILQRPQTAHDPYSSLSLGNIWLQTIHHPMKDKSKEKRHQERALNYFKDVLKRHPRNLFAANGIGAVLAHKGFIQEARSIFAQVRDATADIPDVWLNLAHIFVEQRQYVSAIQLYTNCLNRFYKGNNTEIMLFVSQAHFKNGDLNKCKFILMRARHLSPGDNVVLFNLAFVMEKLAISILKQVRSHLKNVLEAVRELELAQKYFHFLSKLTDGRSKLDPYQANLEAKACSDILSQAQHHVGRARKLDEEERALKEQQEQAKEELKARMDREKIEKVKRNEDHLKEQREMREQFKLRAEDRLRFSEEIKEPKESRRRGKREMEDRSVRGESDGDDGIVYERSKKKKTRTGAGGRGESKKREKSGTSGGSVRKRERAKNSKIKSKEFIDSGDESSEGDNVIPNAQSFTADTVM</sequence>
<evidence type="ECO:0000256" key="3">
    <source>
        <dbReference type="PROSITE-ProRule" id="PRU00339"/>
    </source>
</evidence>
<dbReference type="PROSITE" id="PS50005">
    <property type="entry name" value="TPR"/>
    <property type="match status" value="3"/>
</dbReference>
<dbReference type="SMART" id="SM00028">
    <property type="entry name" value="TPR"/>
    <property type="match status" value="9"/>
</dbReference>
<feature type="repeat" description="TPR" evidence="3">
    <location>
        <begin position="197"/>
        <end position="230"/>
    </location>
</feature>
<feature type="coiled-coil region" evidence="4">
    <location>
        <begin position="828"/>
        <end position="871"/>
    </location>
</feature>
<keyword evidence="1" id="KW-0677">Repeat</keyword>
<feature type="coiled-coil region" evidence="4">
    <location>
        <begin position="456"/>
        <end position="490"/>
    </location>
</feature>
<dbReference type="InterPro" id="IPR019734">
    <property type="entry name" value="TPR_rpt"/>
</dbReference>
<dbReference type="GO" id="GO:0016593">
    <property type="term" value="C:Cdc73/Paf1 complex"/>
    <property type="evidence" value="ECO:0007669"/>
    <property type="project" value="TreeGrafter"/>
</dbReference>
<dbReference type="InterPro" id="IPR031101">
    <property type="entry name" value="Ctr9"/>
</dbReference>
<dbReference type="FunFam" id="1.25.40.10:FF:000289">
    <property type="entry name" value="RNA polymerase-associated protein CTR9 homolog"/>
    <property type="match status" value="1"/>
</dbReference>